<reference evidence="1 2" key="1">
    <citation type="journal article" date="2016" name="BMC Genomics">
        <title>Comparative genomics reveals Cyclospora cayetanensis possesses coccidia-like metabolism and invasion components but unique surface antigens.</title>
        <authorList>
            <person name="Liu S."/>
            <person name="Wang L."/>
            <person name="Zheng H."/>
            <person name="Xu Z."/>
            <person name="Roellig D.M."/>
            <person name="Li N."/>
            <person name="Frace M.A."/>
            <person name="Tang K."/>
            <person name="Arrowood M.J."/>
            <person name="Moss D.M."/>
            <person name="Zhang L."/>
            <person name="Feng Y."/>
            <person name="Xiao L."/>
        </authorList>
    </citation>
    <scope>NUCLEOTIDE SEQUENCE [LARGE SCALE GENOMIC DNA]</scope>
    <source>
        <strain evidence="1 2">CHN_HEN01</strain>
    </source>
</reference>
<proteinExistence type="predicted"/>
<evidence type="ECO:0000313" key="2">
    <source>
        <dbReference type="Proteomes" id="UP000095192"/>
    </source>
</evidence>
<dbReference type="AlphaFoldDB" id="A0A1D3D8P0"/>
<name>A0A1D3D8P0_9EIME</name>
<protein>
    <submittedName>
        <fullName evidence="1">Uncharacterized protein</fullName>
    </submittedName>
</protein>
<gene>
    <name evidence="1" type="ORF">cyc_09282</name>
</gene>
<keyword evidence="2" id="KW-1185">Reference proteome</keyword>
<organism evidence="1 2">
    <name type="scientific">Cyclospora cayetanensis</name>
    <dbReference type="NCBI Taxonomy" id="88456"/>
    <lineage>
        <taxon>Eukaryota</taxon>
        <taxon>Sar</taxon>
        <taxon>Alveolata</taxon>
        <taxon>Apicomplexa</taxon>
        <taxon>Conoidasida</taxon>
        <taxon>Coccidia</taxon>
        <taxon>Eucoccidiorida</taxon>
        <taxon>Eimeriorina</taxon>
        <taxon>Eimeriidae</taxon>
        <taxon>Cyclospora</taxon>
    </lineage>
</organism>
<comment type="caution">
    <text evidence="1">The sequence shown here is derived from an EMBL/GenBank/DDBJ whole genome shotgun (WGS) entry which is preliminary data.</text>
</comment>
<dbReference type="InParanoid" id="A0A1D3D8P0"/>
<sequence length="163" mass="17236">MAVREFQAYAALPTAAVDASQAGNPFSYVIQAKAAADVYPASQPISGVVNTTTAQLLQTWIQNKWRCPVIICGFSKLPTIQAGVFADPTFAKSLMVVNNAWSAFDHLSAATVYCSLDYTDVSGKMAAEAIGRGHALLKKKRDSHIGGLVADARYSPASAAITP</sequence>
<feature type="non-terminal residue" evidence="1">
    <location>
        <position position="163"/>
    </location>
</feature>
<dbReference type="EMBL" id="JROU02000274">
    <property type="protein sequence ID" value="OEH79788.1"/>
    <property type="molecule type" value="Genomic_DNA"/>
</dbReference>
<evidence type="ECO:0000313" key="1">
    <source>
        <dbReference type="EMBL" id="OEH79788.1"/>
    </source>
</evidence>
<dbReference type="Proteomes" id="UP000095192">
    <property type="component" value="Unassembled WGS sequence"/>
</dbReference>
<dbReference type="VEuPathDB" id="ToxoDB:cyc_09282"/>
<accession>A0A1D3D8P0</accession>